<dbReference type="GO" id="GO:0071011">
    <property type="term" value="C:precatalytic spliceosome"/>
    <property type="evidence" value="ECO:0007669"/>
    <property type="project" value="TreeGrafter"/>
</dbReference>
<dbReference type="PANTHER" id="PTHR45762">
    <property type="entry name" value="ZINC FINGER RNA-BINDING PROTEIN"/>
    <property type="match status" value="1"/>
</dbReference>
<reference evidence="2" key="1">
    <citation type="submission" date="2020-06" db="EMBL/GenBank/DDBJ databases">
        <authorList>
            <consortium name="Wellcome Sanger Institute Data Sharing"/>
        </authorList>
    </citation>
    <scope>NUCLEOTIDE SEQUENCE [LARGE SCALE GENOMIC DNA]</scope>
</reference>
<dbReference type="PANTHER" id="PTHR45762:SF14">
    <property type="entry name" value="SI:CH211-197H24.6"/>
    <property type="match status" value="1"/>
</dbReference>
<sequence>MEDGAVNNTVPQPPNYKKSIWEGKAPHTRGAGGSEARLCVCGKKISGRDTHRVCSACLGLEHAQKALDVPGSCHHCTAFTLKSLRRRLARQVIILSEQGSFLPPLGTKTIAAERLETETYAEPTKKQPKNSYIVFSKGNSIKTIPCLSEQLKGIPGTIIGLNYVWEYRSPSKSAPPHYQCKLCSIFCLQNEIIGHVKGWKHSLKYMEKRYPDKVCWEKEEATRDPEVRKAIKDAAAEVEQMEGKGRIKVLLKEPSKLPAFKGHGSTKLKKPPGINRMRPPFNPKFPGPFPRQGDPFSDRLDEYSQPGFGKFPSRSDFPDPRTNQRSFLGHMEGHSAMGGTDGYLSGQHEENHGNLYPDKYLGGQMDGPMNRPIDGPELGTCPQNLSSTLLSYLDSFQIENEDDAQLVLKVTQKLTDVLMEYRLRSVNKDSSLNNMSMSNSNFSQSPSRFPGGSNRYSGPSRFSDGPSSFYQ</sequence>
<gene>
    <name evidence="2" type="primary">LOC114478030</name>
</gene>
<organism evidence="2 3">
    <name type="scientific">Gouania willdenowi</name>
    <name type="common">Blunt-snouted clingfish</name>
    <name type="synonym">Lepadogaster willdenowi</name>
    <dbReference type="NCBI Taxonomy" id="441366"/>
    <lineage>
        <taxon>Eukaryota</taxon>
        <taxon>Metazoa</taxon>
        <taxon>Chordata</taxon>
        <taxon>Craniata</taxon>
        <taxon>Vertebrata</taxon>
        <taxon>Euteleostomi</taxon>
        <taxon>Actinopterygii</taxon>
        <taxon>Neopterygii</taxon>
        <taxon>Teleostei</taxon>
        <taxon>Neoteleostei</taxon>
        <taxon>Acanthomorphata</taxon>
        <taxon>Ovalentaria</taxon>
        <taxon>Blenniimorphae</taxon>
        <taxon>Blenniiformes</taxon>
        <taxon>Gobiesocoidei</taxon>
        <taxon>Gobiesocidae</taxon>
        <taxon>Gobiesocinae</taxon>
        <taxon>Gouania</taxon>
    </lineage>
</organism>
<evidence type="ECO:0000313" key="3">
    <source>
        <dbReference type="Proteomes" id="UP000694680"/>
    </source>
</evidence>
<feature type="region of interest" description="Disordered" evidence="1">
    <location>
        <begin position="1"/>
        <end position="33"/>
    </location>
</feature>
<proteinExistence type="predicted"/>
<dbReference type="GeneID" id="114478030"/>
<keyword evidence="3" id="KW-1185">Reference proteome</keyword>
<dbReference type="GO" id="GO:0003727">
    <property type="term" value="F:single-stranded RNA binding"/>
    <property type="evidence" value="ECO:0007669"/>
    <property type="project" value="TreeGrafter"/>
</dbReference>
<protein>
    <submittedName>
        <fullName evidence="2">Uncharacterized LOC114478030</fullName>
    </submittedName>
</protein>
<name>A0A8C5G7H6_GOUWI</name>
<accession>A0A8C5G7H6</accession>
<feature type="region of interest" description="Disordered" evidence="1">
    <location>
        <begin position="260"/>
        <end position="296"/>
    </location>
</feature>
<feature type="compositionally biased region" description="Polar residues" evidence="1">
    <location>
        <begin position="1"/>
        <end position="10"/>
    </location>
</feature>
<feature type="compositionally biased region" description="Pro residues" evidence="1">
    <location>
        <begin position="280"/>
        <end position="289"/>
    </location>
</feature>
<reference evidence="2" key="2">
    <citation type="submission" date="2025-08" db="UniProtKB">
        <authorList>
            <consortium name="Ensembl"/>
        </authorList>
    </citation>
    <scope>IDENTIFICATION</scope>
</reference>
<dbReference type="Proteomes" id="UP000694680">
    <property type="component" value="Chromosome 16"/>
</dbReference>
<feature type="region of interest" description="Disordered" evidence="1">
    <location>
        <begin position="308"/>
        <end position="358"/>
    </location>
</feature>
<evidence type="ECO:0000313" key="2">
    <source>
        <dbReference type="Ensembl" id="ENSGWIP00000019844.1"/>
    </source>
</evidence>
<dbReference type="RefSeq" id="XP_028326608.1">
    <property type="nucleotide sequence ID" value="XM_028470807.1"/>
</dbReference>
<evidence type="ECO:0000256" key="1">
    <source>
        <dbReference type="SAM" id="MobiDB-lite"/>
    </source>
</evidence>
<dbReference type="Ensembl" id="ENSGWIT00000021837.1">
    <property type="protein sequence ID" value="ENSGWIP00000019844.1"/>
    <property type="gene ID" value="ENSGWIG00000010808.1"/>
</dbReference>
<reference evidence="2" key="3">
    <citation type="submission" date="2025-09" db="UniProtKB">
        <authorList>
            <consortium name="Ensembl"/>
        </authorList>
    </citation>
    <scope>IDENTIFICATION</scope>
</reference>
<dbReference type="OrthoDB" id="5877502at2759"/>
<dbReference type="AlphaFoldDB" id="A0A8C5G7H6"/>
<dbReference type="GO" id="GO:0003725">
    <property type="term" value="F:double-stranded RNA binding"/>
    <property type="evidence" value="ECO:0007669"/>
    <property type="project" value="TreeGrafter"/>
</dbReference>
<feature type="region of interest" description="Disordered" evidence="1">
    <location>
        <begin position="430"/>
        <end position="471"/>
    </location>
</feature>
<feature type="compositionally biased region" description="Low complexity" evidence="1">
    <location>
        <begin position="430"/>
        <end position="447"/>
    </location>
</feature>